<evidence type="ECO:0000313" key="15">
    <source>
        <dbReference type="Proteomes" id="UP001432180"/>
    </source>
</evidence>
<dbReference type="InterPro" id="IPR036765">
    <property type="entry name" value="ZipA_FtsZ-bd_C_sf"/>
</dbReference>
<evidence type="ECO:0000256" key="4">
    <source>
        <dbReference type="ARBA" id="ARBA00022692"/>
    </source>
</evidence>
<feature type="region of interest" description="Disordered" evidence="11">
    <location>
        <begin position="35"/>
        <end position="112"/>
    </location>
</feature>
<evidence type="ECO:0000313" key="14">
    <source>
        <dbReference type="EMBL" id="WPL19321.1"/>
    </source>
</evidence>
<keyword evidence="10" id="KW-0175">Coiled coil</keyword>
<dbReference type="InterPro" id="IPR011919">
    <property type="entry name" value="Cell_div_ZipA"/>
</dbReference>
<evidence type="ECO:0000256" key="11">
    <source>
        <dbReference type="SAM" id="MobiDB-lite"/>
    </source>
</evidence>
<gene>
    <name evidence="14" type="primary">zipA</name>
    <name evidence="14" type="ORF">Thiowin_04438</name>
</gene>
<evidence type="ECO:0000256" key="10">
    <source>
        <dbReference type="SAM" id="Coils"/>
    </source>
</evidence>
<keyword evidence="6 9" id="KW-0472">Membrane</keyword>
<reference evidence="14 15" key="1">
    <citation type="journal article" date="2023" name="Microorganisms">
        <title>Thiorhodovibrio frisius and Trv. litoralis spp. nov., Two Novel Members from a Clade of Fastidious Purple Sulfur Bacteria That Exhibit Unique Red-Shifted Light-Harvesting Capabilities.</title>
        <authorList>
            <person name="Methner A."/>
            <person name="Kuzyk S.B."/>
            <person name="Petersen J."/>
            <person name="Bauer S."/>
            <person name="Brinkmann H."/>
            <person name="Sichau K."/>
            <person name="Wanner G."/>
            <person name="Wolf J."/>
            <person name="Neumann-Schaal M."/>
            <person name="Henke P."/>
            <person name="Tank M."/>
            <person name="Sproer C."/>
            <person name="Bunk B."/>
            <person name="Overmann J."/>
        </authorList>
    </citation>
    <scope>NUCLEOTIDE SEQUENCE [LARGE SCALE GENOMIC DNA]</scope>
    <source>
        <strain evidence="14 15">DSM 6702</strain>
    </source>
</reference>
<sequence length="289" mass="31591">MDATTLRIILLIVGIAFLVALYMWERHRKLRSDAGRLNGASPKVRAREKREPNLGIGDGEEEGDWQPGQEASDRGDPDDTPGEGDYSAATNARNPAATGNNENHEYQEARTGELDPADIAGIVTNTEKGPIIQVFVVAREGSLSGRDILAAASRHFLVAGSKDIFHRIADEPGQTRTLFSMANLVQPGNFPLYPDQDEAMAAFETRGLALFCQMHGKYQDIEALDAMLTTAKSLARELTAEVEDARHRPISVRRIESLRNAVIDYAAPHSKATRADADSDKGQNDHTDS</sequence>
<comment type="function">
    <text evidence="8">Essential cell division protein that stabilizes the FtsZ protofilaments by cross-linking them and that serves as a cytoplasmic membrane anchor for the Z ring. Also required for the recruitment to the septal ring of downstream cell division proteins.</text>
</comment>
<organism evidence="14 15">
    <name type="scientific">Thiorhodovibrio winogradskyi</name>
    <dbReference type="NCBI Taxonomy" id="77007"/>
    <lineage>
        <taxon>Bacteria</taxon>
        <taxon>Pseudomonadati</taxon>
        <taxon>Pseudomonadota</taxon>
        <taxon>Gammaproteobacteria</taxon>
        <taxon>Chromatiales</taxon>
        <taxon>Chromatiaceae</taxon>
        <taxon>Thiorhodovibrio</taxon>
    </lineage>
</organism>
<evidence type="ECO:0000256" key="3">
    <source>
        <dbReference type="ARBA" id="ARBA00022618"/>
    </source>
</evidence>
<evidence type="ECO:0000256" key="6">
    <source>
        <dbReference type="ARBA" id="ARBA00023136"/>
    </source>
</evidence>
<feature type="compositionally biased region" description="Basic and acidic residues" evidence="11">
    <location>
        <begin position="102"/>
        <end position="112"/>
    </location>
</feature>
<feature type="domain" description="ZipA C-terminal FtsZ-binding" evidence="13">
    <location>
        <begin position="128"/>
        <end position="262"/>
    </location>
</feature>
<dbReference type="SUPFAM" id="SSF64383">
    <property type="entry name" value="Cell-division protein ZipA, C-terminal domain"/>
    <property type="match status" value="1"/>
</dbReference>
<evidence type="ECO:0000256" key="5">
    <source>
        <dbReference type="ARBA" id="ARBA00022989"/>
    </source>
</evidence>
<feature type="coiled-coil region" evidence="10">
    <location>
        <begin position="221"/>
        <end position="248"/>
    </location>
</feature>
<keyword evidence="7 8" id="KW-0131">Cell cycle</keyword>
<dbReference type="GO" id="GO:0051301">
    <property type="term" value="P:cell division"/>
    <property type="evidence" value="ECO:0007669"/>
    <property type="project" value="UniProtKB-KW"/>
</dbReference>
<evidence type="ECO:0000256" key="2">
    <source>
        <dbReference type="ARBA" id="ARBA00022519"/>
    </source>
</evidence>
<dbReference type="Gene3D" id="3.30.1400.10">
    <property type="entry name" value="ZipA, C-terminal FtsZ-binding domain"/>
    <property type="match status" value="1"/>
</dbReference>
<keyword evidence="3 8" id="KW-0132">Cell division</keyword>
<feature type="transmembrane region" description="Helical" evidence="12">
    <location>
        <begin position="6"/>
        <end position="24"/>
    </location>
</feature>
<comment type="similarity">
    <text evidence="8">Belongs to the ZipA family.</text>
</comment>
<accession>A0ABZ0SHX4</accession>
<keyword evidence="1 9" id="KW-1003">Cell membrane</keyword>
<feature type="compositionally biased region" description="Basic and acidic residues" evidence="11">
    <location>
        <begin position="273"/>
        <end position="289"/>
    </location>
</feature>
<dbReference type="Proteomes" id="UP001432180">
    <property type="component" value="Chromosome"/>
</dbReference>
<evidence type="ECO:0000256" key="1">
    <source>
        <dbReference type="ARBA" id="ARBA00022475"/>
    </source>
</evidence>
<dbReference type="Pfam" id="PF04354">
    <property type="entry name" value="ZipA_C"/>
    <property type="match status" value="1"/>
</dbReference>
<dbReference type="EMBL" id="CP121472">
    <property type="protein sequence ID" value="WPL19321.1"/>
    <property type="molecule type" value="Genomic_DNA"/>
</dbReference>
<evidence type="ECO:0000256" key="7">
    <source>
        <dbReference type="ARBA" id="ARBA00023306"/>
    </source>
</evidence>
<evidence type="ECO:0000259" key="13">
    <source>
        <dbReference type="SMART" id="SM00771"/>
    </source>
</evidence>
<keyword evidence="5 12" id="KW-1133">Transmembrane helix</keyword>
<comment type="subcellular location">
    <subcellularLocation>
        <location evidence="9">Cell inner membrane</location>
        <topology evidence="9">Single-pass type I membrane protein</topology>
    </subcellularLocation>
</comment>
<dbReference type="PANTHER" id="PTHR38685:SF1">
    <property type="entry name" value="CELL DIVISION PROTEIN ZIPA"/>
    <property type="match status" value="1"/>
</dbReference>
<dbReference type="RefSeq" id="WP_328985069.1">
    <property type="nucleotide sequence ID" value="NZ_CP121472.1"/>
</dbReference>
<dbReference type="InterPro" id="IPR007449">
    <property type="entry name" value="ZipA_FtsZ-bd_C"/>
</dbReference>
<name>A0ABZ0SHX4_9GAMM</name>
<keyword evidence="4 9" id="KW-0812">Transmembrane</keyword>
<evidence type="ECO:0000256" key="12">
    <source>
        <dbReference type="SAM" id="Phobius"/>
    </source>
</evidence>
<evidence type="ECO:0000256" key="9">
    <source>
        <dbReference type="RuleBase" id="RU003613"/>
    </source>
</evidence>
<keyword evidence="2 9" id="KW-0997">Cell inner membrane</keyword>
<evidence type="ECO:0000256" key="8">
    <source>
        <dbReference type="RuleBase" id="RU003612"/>
    </source>
</evidence>
<protein>
    <recommendedName>
        <fullName evidence="8">Cell division protein ZipA</fullName>
    </recommendedName>
</protein>
<dbReference type="PANTHER" id="PTHR38685">
    <property type="entry name" value="CELL DIVISION PROTEIN ZIPA"/>
    <property type="match status" value="1"/>
</dbReference>
<feature type="region of interest" description="Disordered" evidence="11">
    <location>
        <begin position="269"/>
        <end position="289"/>
    </location>
</feature>
<dbReference type="SMART" id="SM00771">
    <property type="entry name" value="ZipA_C"/>
    <property type="match status" value="1"/>
</dbReference>
<proteinExistence type="inferred from homology"/>
<feature type="compositionally biased region" description="Polar residues" evidence="11">
    <location>
        <begin position="88"/>
        <end position="101"/>
    </location>
</feature>
<keyword evidence="15" id="KW-1185">Reference proteome</keyword>